<feature type="binding site" evidence="6">
    <location>
        <position position="176"/>
    </location>
    <ligand>
        <name>substrate</name>
    </ligand>
</feature>
<dbReference type="CDD" id="cd01629">
    <property type="entry name" value="HAD_EP"/>
    <property type="match status" value="1"/>
</dbReference>
<dbReference type="InterPro" id="IPR027511">
    <property type="entry name" value="ENOPH1_eukaryotes"/>
</dbReference>
<protein>
    <recommendedName>
        <fullName evidence="6">Enolase-phosphatase E1</fullName>
        <ecNumber evidence="6">3.1.3.77</ecNumber>
    </recommendedName>
    <alternativeName>
        <fullName evidence="6">2,3-diketo-5-methylthio-1-phosphopentane phosphatase</fullName>
    </alternativeName>
</protein>
<dbReference type="SFLD" id="SFLDG01129">
    <property type="entry name" value="C1.5:_HAD__Beta-PGM__Phosphata"/>
    <property type="match status" value="1"/>
</dbReference>
<evidence type="ECO:0000313" key="7">
    <source>
        <dbReference type="EMBL" id="CAH1721220.1"/>
    </source>
</evidence>
<dbReference type="NCBIfam" id="TIGR01691">
    <property type="entry name" value="enolase-ppase"/>
    <property type="match status" value="1"/>
</dbReference>
<evidence type="ECO:0000256" key="1">
    <source>
        <dbReference type="ARBA" id="ARBA00022605"/>
    </source>
</evidence>
<name>A0A9P0IWP9_APHGO</name>
<comment type="function">
    <text evidence="6">Bifunctional enzyme that catalyzes the enolization of 2,3-diketo-5-methylthiopentyl-1-phosphate (DK-MTP-1-P) into the intermediate 2-hydroxy-3-keto-5-methylthiopentenyl-1-phosphate (HK-MTPenyl-1-P), which is then dephosphorylated to form the acireductone 1,2-dihydroxy-3-keto-5-methylthiopentene (DHK-MTPene).</text>
</comment>
<dbReference type="SFLD" id="SFLDS00003">
    <property type="entry name" value="Haloacid_Dehalogenase"/>
    <property type="match status" value="1"/>
</dbReference>
<feature type="binding site" evidence="6">
    <location>
        <begin position="142"/>
        <end position="143"/>
    </location>
    <ligand>
        <name>substrate</name>
    </ligand>
</feature>
<comment type="subcellular location">
    <subcellularLocation>
        <location evidence="6">Cytoplasm</location>
    </subcellularLocation>
    <subcellularLocation>
        <location evidence="6">Nucleus</location>
    </subcellularLocation>
</comment>
<keyword evidence="6" id="KW-0963">Cytoplasm</keyword>
<dbReference type="EC" id="3.1.3.77" evidence="6"/>
<evidence type="ECO:0000256" key="4">
    <source>
        <dbReference type="ARBA" id="ARBA00022842"/>
    </source>
</evidence>
<feature type="binding site" evidence="6">
    <location>
        <position position="201"/>
    </location>
    <ligand>
        <name>Mg(2+)</name>
        <dbReference type="ChEBI" id="CHEBI:18420"/>
    </ligand>
</feature>
<dbReference type="PANTHER" id="PTHR20371:SF1">
    <property type="entry name" value="ENOLASE-PHOSPHATASE E1"/>
    <property type="match status" value="1"/>
</dbReference>
<keyword evidence="3 6" id="KW-0378">Hydrolase</keyword>
<sequence>MPLNENVILLDIEGTITSISFVKDTLFPYVSTVLEDYIEKHWNDESFQQDLELLRAQAVIDSNVEGFVPISSGNDNNAKKSVINNVLWQMKYDKKTTALKQLQGHIWKDGYESGLLKGHLYEDVLPVLNKLTDLGKKIYTYSSGSTEAQEYLFQYSMYGDVSSIFLKYFDTKMGPKGSETSYINIANEINVNCSDILFLTDVVAEAEAAVKAGCNSILLARPGNAPLDSEKSSKFRIIKTLDELLKIEYVVPKYI</sequence>
<dbReference type="EMBL" id="OU899035">
    <property type="protein sequence ID" value="CAH1721220.1"/>
    <property type="molecule type" value="Genomic_DNA"/>
</dbReference>
<dbReference type="InterPro" id="IPR023214">
    <property type="entry name" value="HAD_sf"/>
</dbReference>
<keyword evidence="4 6" id="KW-0460">Magnesium</keyword>
<dbReference type="SFLD" id="SFLDG01133">
    <property type="entry name" value="C1.5.4:_Enolase-phosphatase_Li"/>
    <property type="match status" value="1"/>
</dbReference>
<dbReference type="Gene3D" id="3.40.50.1000">
    <property type="entry name" value="HAD superfamily/HAD-like"/>
    <property type="match status" value="1"/>
</dbReference>
<comment type="pathway">
    <text evidence="6">Amino-acid biosynthesis; L-methionine biosynthesis via salvage pathway; L-methionine from S-methyl-5-thio-alpha-D-ribose 1-phosphate: step 3/6.</text>
</comment>
<accession>A0A9P0IWP9</accession>
<dbReference type="AlphaFoldDB" id="A0A9P0IWP9"/>
<dbReference type="Gene3D" id="1.10.720.60">
    <property type="match status" value="1"/>
</dbReference>
<dbReference type="GO" id="GO:0005737">
    <property type="term" value="C:cytoplasm"/>
    <property type="evidence" value="ECO:0007669"/>
    <property type="project" value="UniProtKB-SubCell"/>
</dbReference>
<dbReference type="InterPro" id="IPR023943">
    <property type="entry name" value="Enolase-ppase_E1"/>
</dbReference>
<dbReference type="SUPFAM" id="SSF56784">
    <property type="entry name" value="HAD-like"/>
    <property type="match status" value="1"/>
</dbReference>
<keyword evidence="8" id="KW-1185">Reference proteome</keyword>
<reference evidence="7" key="2">
    <citation type="submission" date="2022-10" db="EMBL/GenBank/DDBJ databases">
        <authorList>
            <consortium name="ENA_rothamsted_submissions"/>
            <consortium name="culmorum"/>
            <person name="King R."/>
        </authorList>
    </citation>
    <scope>NUCLEOTIDE SEQUENCE</scope>
</reference>
<comment type="pathway">
    <text evidence="6">Amino-acid biosynthesis; L-methionine biosynthesis via salvage pathway; L-methionine from S-methyl-5-thio-alpha-D-ribose 1-phosphate: step 4/6.</text>
</comment>
<organism evidence="7 8">
    <name type="scientific">Aphis gossypii</name>
    <name type="common">Cotton aphid</name>
    <dbReference type="NCBI Taxonomy" id="80765"/>
    <lineage>
        <taxon>Eukaryota</taxon>
        <taxon>Metazoa</taxon>
        <taxon>Ecdysozoa</taxon>
        <taxon>Arthropoda</taxon>
        <taxon>Hexapoda</taxon>
        <taxon>Insecta</taxon>
        <taxon>Pterygota</taxon>
        <taxon>Neoptera</taxon>
        <taxon>Paraneoptera</taxon>
        <taxon>Hemiptera</taxon>
        <taxon>Sternorrhyncha</taxon>
        <taxon>Aphidomorpha</taxon>
        <taxon>Aphidoidea</taxon>
        <taxon>Aphididae</taxon>
        <taxon>Aphidini</taxon>
        <taxon>Aphis</taxon>
        <taxon>Aphis</taxon>
    </lineage>
</organism>
<evidence type="ECO:0000256" key="2">
    <source>
        <dbReference type="ARBA" id="ARBA00022723"/>
    </source>
</evidence>
<feature type="binding site" evidence="6">
    <location>
        <position position="13"/>
    </location>
    <ligand>
        <name>Mg(2+)</name>
        <dbReference type="ChEBI" id="CHEBI:18420"/>
    </ligand>
</feature>
<dbReference type="GO" id="GO:0005634">
    <property type="term" value="C:nucleus"/>
    <property type="evidence" value="ECO:0007669"/>
    <property type="project" value="UniProtKB-SubCell"/>
</dbReference>
<keyword evidence="2 6" id="KW-0479">Metal-binding</keyword>
<feature type="binding site" evidence="6">
    <location>
        <position position="11"/>
    </location>
    <ligand>
        <name>Mg(2+)</name>
        <dbReference type="ChEBI" id="CHEBI:18420"/>
    </ligand>
</feature>
<evidence type="ECO:0000256" key="3">
    <source>
        <dbReference type="ARBA" id="ARBA00022801"/>
    </source>
</evidence>
<dbReference type="PANTHER" id="PTHR20371">
    <property type="entry name" value="ENOLASE-PHOSPHATASE E1"/>
    <property type="match status" value="1"/>
</dbReference>
<evidence type="ECO:0000256" key="5">
    <source>
        <dbReference type="ARBA" id="ARBA00023167"/>
    </source>
</evidence>
<gene>
    <name evidence="7" type="ORF">APHIGO_LOCUS4308</name>
</gene>
<comment type="catalytic activity">
    <reaction evidence="6">
        <text>5-methylsulfanyl-2,3-dioxopentyl phosphate + H2O = 1,2-dihydroxy-5-(methylsulfanyl)pent-1-en-3-one + phosphate</text>
        <dbReference type="Rhea" id="RHEA:21700"/>
        <dbReference type="ChEBI" id="CHEBI:15377"/>
        <dbReference type="ChEBI" id="CHEBI:43474"/>
        <dbReference type="ChEBI" id="CHEBI:49252"/>
        <dbReference type="ChEBI" id="CHEBI:58828"/>
        <dbReference type="EC" id="3.1.3.77"/>
    </reaction>
</comment>
<reference evidence="7" key="1">
    <citation type="submission" date="2022-02" db="EMBL/GenBank/DDBJ databases">
        <authorList>
            <person name="King R."/>
        </authorList>
    </citation>
    <scope>NUCLEOTIDE SEQUENCE</scope>
</reference>
<comment type="subunit">
    <text evidence="6">Monomer.</text>
</comment>
<dbReference type="GO" id="GO:0043874">
    <property type="term" value="F:acireductone synthase activity"/>
    <property type="evidence" value="ECO:0007669"/>
    <property type="project" value="UniProtKB-EC"/>
</dbReference>
<dbReference type="HAMAP" id="MF_03117">
    <property type="entry name" value="Salvage_MtnC_euk"/>
    <property type="match status" value="1"/>
</dbReference>
<dbReference type="Proteomes" id="UP001154329">
    <property type="component" value="Chromosome 2"/>
</dbReference>
<keyword evidence="6" id="KW-0539">Nucleus</keyword>
<dbReference type="InterPro" id="IPR036412">
    <property type="entry name" value="HAD-like_sf"/>
</dbReference>
<proteinExistence type="inferred from homology"/>
<dbReference type="SFLD" id="SFLDF00044">
    <property type="entry name" value="enolase-phosphatase"/>
    <property type="match status" value="1"/>
</dbReference>
<comment type="cofactor">
    <cofactor evidence="6">
        <name>Mg(2+)</name>
        <dbReference type="ChEBI" id="CHEBI:18420"/>
    </cofactor>
    <text evidence="6">Binds 1 Mg(2+) ion per subunit.</text>
</comment>
<comment type="similarity">
    <text evidence="6">Belongs to the HAD-like hydrolase superfamily. MasA/MtnC family.</text>
</comment>
<keyword evidence="5 6" id="KW-0486">Methionine biosynthesis</keyword>
<evidence type="ECO:0000313" key="8">
    <source>
        <dbReference type="Proteomes" id="UP001154329"/>
    </source>
</evidence>
<dbReference type="GO" id="GO:0000287">
    <property type="term" value="F:magnesium ion binding"/>
    <property type="evidence" value="ECO:0007669"/>
    <property type="project" value="UniProtKB-UniRule"/>
</dbReference>
<dbReference type="GO" id="GO:0019509">
    <property type="term" value="P:L-methionine salvage from methylthioadenosine"/>
    <property type="evidence" value="ECO:0007669"/>
    <property type="project" value="UniProtKB-UniRule"/>
</dbReference>
<keyword evidence="1 6" id="KW-0028">Amino-acid biosynthesis</keyword>
<dbReference type="Pfam" id="PF00702">
    <property type="entry name" value="Hydrolase"/>
    <property type="match status" value="1"/>
</dbReference>
<evidence type="ECO:0000256" key="6">
    <source>
        <dbReference type="HAMAP-Rule" id="MF_03117"/>
    </source>
</evidence>